<dbReference type="InterPro" id="IPR055348">
    <property type="entry name" value="DctQ"/>
</dbReference>
<evidence type="ECO:0000256" key="4">
    <source>
        <dbReference type="ARBA" id="ARBA00022519"/>
    </source>
</evidence>
<organism evidence="11 12">
    <name type="scientific">Dethiosulfatarculus sandiegensis</name>
    <dbReference type="NCBI Taxonomy" id="1429043"/>
    <lineage>
        <taxon>Bacteria</taxon>
        <taxon>Pseudomonadati</taxon>
        <taxon>Thermodesulfobacteriota</taxon>
        <taxon>Desulfarculia</taxon>
        <taxon>Desulfarculales</taxon>
        <taxon>Desulfarculaceae</taxon>
        <taxon>Dethiosulfatarculus</taxon>
    </lineage>
</organism>
<evidence type="ECO:0000313" key="11">
    <source>
        <dbReference type="EMBL" id="KIX14182.1"/>
    </source>
</evidence>
<dbReference type="InParanoid" id="A0A0D2GGX6"/>
<feature type="domain" description="Tripartite ATP-independent periplasmic transporters DctQ component" evidence="10">
    <location>
        <begin position="23"/>
        <end position="149"/>
    </location>
</feature>
<dbReference type="OrthoDB" id="5454104at2"/>
<name>A0A0D2GGX6_9BACT</name>
<dbReference type="Proteomes" id="UP000032233">
    <property type="component" value="Unassembled WGS sequence"/>
</dbReference>
<feature type="transmembrane region" description="Helical" evidence="9">
    <location>
        <begin position="12"/>
        <end position="35"/>
    </location>
</feature>
<dbReference type="AlphaFoldDB" id="A0A0D2GGX6"/>
<dbReference type="GO" id="GO:0015740">
    <property type="term" value="P:C4-dicarboxylate transport"/>
    <property type="evidence" value="ECO:0007669"/>
    <property type="project" value="TreeGrafter"/>
</dbReference>
<keyword evidence="4" id="KW-0997">Cell inner membrane</keyword>
<reference evidence="11 12" key="1">
    <citation type="submission" date="2013-11" db="EMBL/GenBank/DDBJ databases">
        <title>Metagenomic analysis of a methanogenic consortium involved in long chain n-alkane degradation.</title>
        <authorList>
            <person name="Davidova I.A."/>
            <person name="Callaghan A.V."/>
            <person name="Wawrik B."/>
            <person name="Pruitt S."/>
            <person name="Marks C."/>
            <person name="Duncan K.E."/>
            <person name="Suflita J.M."/>
        </authorList>
    </citation>
    <scope>NUCLEOTIDE SEQUENCE [LARGE SCALE GENOMIC DNA]</scope>
    <source>
        <strain evidence="11 12">SPR</strain>
    </source>
</reference>
<evidence type="ECO:0000256" key="1">
    <source>
        <dbReference type="ARBA" id="ARBA00004429"/>
    </source>
</evidence>
<keyword evidence="2" id="KW-0813">Transport</keyword>
<comment type="similarity">
    <text evidence="8">Belongs to the TRAP transporter small permease family.</text>
</comment>
<dbReference type="Pfam" id="PF04290">
    <property type="entry name" value="DctQ"/>
    <property type="match status" value="1"/>
</dbReference>
<keyword evidence="5 9" id="KW-0812">Transmembrane</keyword>
<dbReference type="GO" id="GO:0005886">
    <property type="term" value="C:plasma membrane"/>
    <property type="evidence" value="ECO:0007669"/>
    <property type="project" value="UniProtKB-SubCell"/>
</dbReference>
<evidence type="ECO:0000256" key="6">
    <source>
        <dbReference type="ARBA" id="ARBA00022989"/>
    </source>
</evidence>
<feature type="transmembrane region" description="Helical" evidence="9">
    <location>
        <begin position="127"/>
        <end position="148"/>
    </location>
</feature>
<evidence type="ECO:0000313" key="12">
    <source>
        <dbReference type="Proteomes" id="UP000032233"/>
    </source>
</evidence>
<proteinExistence type="inferred from homology"/>
<keyword evidence="3" id="KW-1003">Cell membrane</keyword>
<sequence>MEKLSKILNRGSELVLAVFLSALALVVFLQVIFRYLLHLPLFWTEETARYCLVWASFLGAGVALRKGQHIAVTILVDRLPPKARVVFVRASQVSMAVIVAVIFWGGIDLVQITQSQISPALRIPMCIPYLAIPIGSAIMMVHLIASLLSPLPPSQADTCRL</sequence>
<dbReference type="GO" id="GO:0022857">
    <property type="term" value="F:transmembrane transporter activity"/>
    <property type="evidence" value="ECO:0007669"/>
    <property type="project" value="TreeGrafter"/>
</dbReference>
<protein>
    <submittedName>
        <fullName evidence="11">C4-dicarboxylate ABC transporter permease</fullName>
    </submittedName>
</protein>
<evidence type="ECO:0000256" key="5">
    <source>
        <dbReference type="ARBA" id="ARBA00022692"/>
    </source>
</evidence>
<evidence type="ECO:0000256" key="7">
    <source>
        <dbReference type="ARBA" id="ARBA00023136"/>
    </source>
</evidence>
<feature type="transmembrane region" description="Helical" evidence="9">
    <location>
        <begin position="86"/>
        <end position="107"/>
    </location>
</feature>
<dbReference type="PANTHER" id="PTHR35011:SF2">
    <property type="entry name" value="2,3-DIKETO-L-GULONATE TRAP TRANSPORTER SMALL PERMEASE PROTEIN YIAM"/>
    <property type="match status" value="1"/>
</dbReference>
<dbReference type="EMBL" id="AZAC01000011">
    <property type="protein sequence ID" value="KIX14182.1"/>
    <property type="molecule type" value="Genomic_DNA"/>
</dbReference>
<feature type="transmembrane region" description="Helical" evidence="9">
    <location>
        <begin position="47"/>
        <end position="65"/>
    </location>
</feature>
<keyword evidence="7 9" id="KW-0472">Membrane</keyword>
<dbReference type="RefSeq" id="WP_044348374.1">
    <property type="nucleotide sequence ID" value="NZ_AZAC01000011.1"/>
</dbReference>
<evidence type="ECO:0000256" key="8">
    <source>
        <dbReference type="ARBA" id="ARBA00038436"/>
    </source>
</evidence>
<evidence type="ECO:0000256" key="3">
    <source>
        <dbReference type="ARBA" id="ARBA00022475"/>
    </source>
</evidence>
<comment type="caution">
    <text evidence="11">The sequence shown here is derived from an EMBL/GenBank/DDBJ whole genome shotgun (WGS) entry which is preliminary data.</text>
</comment>
<comment type="subcellular location">
    <subcellularLocation>
        <location evidence="1">Cell inner membrane</location>
        <topology evidence="1">Multi-pass membrane protein</topology>
    </subcellularLocation>
</comment>
<dbReference type="InterPro" id="IPR007387">
    <property type="entry name" value="TRAP_DctQ"/>
</dbReference>
<accession>A0A0D2GGX6</accession>
<dbReference type="STRING" id="1429043.X474_09220"/>
<evidence type="ECO:0000259" key="10">
    <source>
        <dbReference type="Pfam" id="PF04290"/>
    </source>
</evidence>
<dbReference type="FunCoup" id="A0A0D2GGX6">
    <property type="interactions" value="105"/>
</dbReference>
<keyword evidence="6 9" id="KW-1133">Transmembrane helix</keyword>
<evidence type="ECO:0000256" key="2">
    <source>
        <dbReference type="ARBA" id="ARBA00022448"/>
    </source>
</evidence>
<gene>
    <name evidence="11" type="ORF">X474_09220</name>
</gene>
<dbReference type="PANTHER" id="PTHR35011">
    <property type="entry name" value="2,3-DIKETO-L-GULONATE TRAP TRANSPORTER SMALL PERMEASE PROTEIN YIAM"/>
    <property type="match status" value="1"/>
</dbReference>
<evidence type="ECO:0000256" key="9">
    <source>
        <dbReference type="SAM" id="Phobius"/>
    </source>
</evidence>
<keyword evidence="12" id="KW-1185">Reference proteome</keyword>